<evidence type="ECO:0000256" key="3">
    <source>
        <dbReference type="ARBA" id="ARBA00021622"/>
    </source>
</evidence>
<proteinExistence type="inferred from homology"/>
<name>A0A7X9FPT8_9DELT</name>
<dbReference type="PANTHER" id="PTHR30531:SF12">
    <property type="entry name" value="FLAGELLAR BIOSYNTHETIC PROTEIN FLHB"/>
    <property type="match status" value="1"/>
</dbReference>
<evidence type="ECO:0000256" key="10">
    <source>
        <dbReference type="ARBA" id="ARBA00023136"/>
    </source>
</evidence>
<keyword evidence="4 12" id="KW-0813">Transport</keyword>
<dbReference type="PRINTS" id="PR00950">
    <property type="entry name" value="TYPE3IMSPROT"/>
</dbReference>
<keyword evidence="13" id="KW-0282">Flagellum</keyword>
<evidence type="ECO:0000256" key="5">
    <source>
        <dbReference type="ARBA" id="ARBA00022475"/>
    </source>
</evidence>
<feature type="transmembrane region" description="Helical" evidence="12">
    <location>
        <begin position="27"/>
        <end position="51"/>
    </location>
</feature>
<evidence type="ECO:0000256" key="11">
    <source>
        <dbReference type="ARBA" id="ARBA00023225"/>
    </source>
</evidence>
<dbReference type="SUPFAM" id="SSF160544">
    <property type="entry name" value="EscU C-terminal domain-like"/>
    <property type="match status" value="1"/>
</dbReference>
<gene>
    <name evidence="12 13" type="primary">flhB</name>
    <name evidence="13" type="ORF">GYA55_02880</name>
</gene>
<keyword evidence="10 12" id="KW-0472">Membrane</keyword>
<comment type="caution">
    <text evidence="13">The sequence shown here is derived from an EMBL/GenBank/DDBJ whole genome shotgun (WGS) entry which is preliminary data.</text>
</comment>
<keyword evidence="5 12" id="KW-1003">Cell membrane</keyword>
<keyword evidence="6 12" id="KW-0812">Transmembrane</keyword>
<feature type="transmembrane region" description="Helical" evidence="12">
    <location>
        <begin position="195"/>
        <end position="214"/>
    </location>
</feature>
<evidence type="ECO:0000313" key="13">
    <source>
        <dbReference type="EMBL" id="NMC62090.1"/>
    </source>
</evidence>
<evidence type="ECO:0000256" key="8">
    <source>
        <dbReference type="ARBA" id="ARBA00022927"/>
    </source>
</evidence>
<dbReference type="GO" id="GO:0009306">
    <property type="term" value="P:protein secretion"/>
    <property type="evidence" value="ECO:0007669"/>
    <property type="project" value="InterPro"/>
</dbReference>
<sequence>MAEYSTPEERTEMPTDKRLGQLRKEGALAVSNEIVLVASLTAGFLGLQLVWGWLFTNFKLIIVGAFSLIKDTEPLTTLYVMTKVKQVLLLMAPPVVIIVFTVAMATSLIVMLQTNWNIKEKWIDIRFTQLNPISGIRRMFSIQGIMNTLKAILKLSLILPVAYLALKKQAVHMLDLIDMNIQQVMFFTGSMMRTLFWKILYILIAMAIFDFFWTRYQWLRQNKMTKDEIKDERKAVEGDETTKRRIQAKGMQRIIQRIRQSVPQADVVVTNPTHYAVALKYDRKTMKAPTVVAKGKGHLAQKIKEIAKEAGVPILERKSLARALYASVEVGMGIPYELFRAVAEVLAYVYKLKNPWGYMKQHAQG</sequence>
<dbReference type="AlphaFoldDB" id="A0A7X9FPT8"/>
<dbReference type="InterPro" id="IPR006135">
    <property type="entry name" value="T3SS_substrate_exporter"/>
</dbReference>
<dbReference type="EMBL" id="JAAZON010000112">
    <property type="protein sequence ID" value="NMC62090.1"/>
    <property type="molecule type" value="Genomic_DNA"/>
</dbReference>
<organism evidence="13 14">
    <name type="scientific">SAR324 cluster bacterium</name>
    <dbReference type="NCBI Taxonomy" id="2024889"/>
    <lineage>
        <taxon>Bacteria</taxon>
        <taxon>Deltaproteobacteria</taxon>
        <taxon>SAR324 cluster</taxon>
    </lineage>
</organism>
<evidence type="ECO:0000256" key="4">
    <source>
        <dbReference type="ARBA" id="ARBA00022448"/>
    </source>
</evidence>
<feature type="transmembrane region" description="Helical" evidence="12">
    <location>
        <begin position="147"/>
        <end position="166"/>
    </location>
</feature>
<evidence type="ECO:0000256" key="9">
    <source>
        <dbReference type="ARBA" id="ARBA00022989"/>
    </source>
</evidence>
<reference evidence="13 14" key="1">
    <citation type="journal article" date="2020" name="Biotechnol. Biofuels">
        <title>New insights from the biogas microbiome by comprehensive genome-resolved metagenomics of nearly 1600 species originating from multiple anaerobic digesters.</title>
        <authorList>
            <person name="Campanaro S."/>
            <person name="Treu L."/>
            <person name="Rodriguez-R L.M."/>
            <person name="Kovalovszki A."/>
            <person name="Ziels R.M."/>
            <person name="Maus I."/>
            <person name="Zhu X."/>
            <person name="Kougias P.G."/>
            <person name="Basile A."/>
            <person name="Luo G."/>
            <person name="Schluter A."/>
            <person name="Konstantinidis K.T."/>
            <person name="Angelidaki I."/>
        </authorList>
    </citation>
    <scope>NUCLEOTIDE SEQUENCE [LARGE SCALE GENOMIC DNA]</scope>
    <source>
        <strain evidence="13">AS27yjCOA_65</strain>
    </source>
</reference>
<protein>
    <recommendedName>
        <fullName evidence="3 12">Flagellar biosynthetic protein FlhB</fullName>
    </recommendedName>
</protein>
<comment type="function">
    <text evidence="12">Required for formation of the rod structure in the basal body of the flagellar apparatus. Together with FliI and FliH, may constitute the export apparatus of flagellin.</text>
</comment>
<evidence type="ECO:0000256" key="2">
    <source>
        <dbReference type="ARBA" id="ARBA00010690"/>
    </source>
</evidence>
<comment type="similarity">
    <text evidence="2 12">Belongs to the type III secretion exporter family.</text>
</comment>
<evidence type="ECO:0000256" key="6">
    <source>
        <dbReference type="ARBA" id="ARBA00022692"/>
    </source>
</evidence>
<dbReference type="NCBIfam" id="TIGR00328">
    <property type="entry name" value="flhB"/>
    <property type="match status" value="1"/>
</dbReference>
<evidence type="ECO:0000256" key="1">
    <source>
        <dbReference type="ARBA" id="ARBA00004651"/>
    </source>
</evidence>
<keyword evidence="7 12" id="KW-1005">Bacterial flagellum biogenesis</keyword>
<evidence type="ECO:0000256" key="7">
    <source>
        <dbReference type="ARBA" id="ARBA00022795"/>
    </source>
</evidence>
<dbReference type="Pfam" id="PF01312">
    <property type="entry name" value="Bac_export_2"/>
    <property type="match status" value="1"/>
</dbReference>
<dbReference type="Gene3D" id="3.40.1690.10">
    <property type="entry name" value="secretion proteins EscU"/>
    <property type="match status" value="1"/>
</dbReference>
<dbReference type="GO" id="GO:0044780">
    <property type="term" value="P:bacterial-type flagellum assembly"/>
    <property type="evidence" value="ECO:0007669"/>
    <property type="project" value="InterPro"/>
</dbReference>
<comment type="subcellular location">
    <subcellularLocation>
        <location evidence="1">Cell membrane</location>
        <topology evidence="1">Multi-pass membrane protein</topology>
    </subcellularLocation>
</comment>
<keyword evidence="8 12" id="KW-0653">Protein transport</keyword>
<feature type="transmembrane region" description="Helical" evidence="12">
    <location>
        <begin position="87"/>
        <end position="112"/>
    </location>
</feature>
<keyword evidence="13" id="KW-0966">Cell projection</keyword>
<dbReference type="InterPro" id="IPR029025">
    <property type="entry name" value="T3SS_substrate_exporter_C"/>
</dbReference>
<dbReference type="GO" id="GO:0005886">
    <property type="term" value="C:plasma membrane"/>
    <property type="evidence" value="ECO:0007669"/>
    <property type="project" value="UniProtKB-SubCell"/>
</dbReference>
<dbReference type="Proteomes" id="UP000524246">
    <property type="component" value="Unassembled WGS sequence"/>
</dbReference>
<evidence type="ECO:0000256" key="12">
    <source>
        <dbReference type="RuleBase" id="RU364091"/>
    </source>
</evidence>
<keyword evidence="13" id="KW-0969">Cilium</keyword>
<keyword evidence="9 12" id="KW-1133">Transmembrane helix</keyword>
<keyword evidence="11 12" id="KW-1006">Bacterial flagellum protein export</keyword>
<evidence type="ECO:0000313" key="14">
    <source>
        <dbReference type="Proteomes" id="UP000524246"/>
    </source>
</evidence>
<dbReference type="FunFam" id="3.40.1690.10:FF:000001">
    <property type="entry name" value="Flagellar biosynthetic protein FlhB"/>
    <property type="match status" value="1"/>
</dbReference>
<accession>A0A7X9FPT8</accession>
<dbReference type="InterPro" id="IPR006136">
    <property type="entry name" value="FlhB"/>
</dbReference>
<dbReference type="PANTHER" id="PTHR30531">
    <property type="entry name" value="FLAGELLAR BIOSYNTHETIC PROTEIN FLHB"/>
    <property type="match status" value="1"/>
</dbReference>